<reference evidence="2" key="1">
    <citation type="submission" date="2023-08" db="EMBL/GenBank/DDBJ databases">
        <title>Black Yeasts Isolated from many extreme environments.</title>
        <authorList>
            <person name="Coleine C."/>
            <person name="Stajich J.E."/>
            <person name="Selbmann L."/>
        </authorList>
    </citation>
    <scope>NUCLEOTIDE SEQUENCE</scope>
    <source>
        <strain evidence="2">CCFEE 5401</strain>
    </source>
</reference>
<proteinExistence type="predicted"/>
<dbReference type="InterPro" id="IPR053228">
    <property type="entry name" value="Stereospecific_Lipase"/>
</dbReference>
<gene>
    <name evidence="2" type="ORF">LTR62_006881</name>
</gene>
<dbReference type="Gene3D" id="3.40.50.1820">
    <property type="entry name" value="alpha/beta hydrolase"/>
    <property type="match status" value="1"/>
</dbReference>
<dbReference type="InterPro" id="IPR029058">
    <property type="entry name" value="AB_hydrolase_fold"/>
</dbReference>
<dbReference type="PANTHER" id="PTHR37574">
    <property type="entry name" value="LIPASE B"/>
    <property type="match status" value="1"/>
</dbReference>
<keyword evidence="1" id="KW-0732">Signal</keyword>
<accession>A0AAN7TC81</accession>
<name>A0AAN7TC81_9PEZI</name>
<dbReference type="Proteomes" id="UP001310890">
    <property type="component" value="Unassembled WGS sequence"/>
</dbReference>
<dbReference type="PANTHER" id="PTHR37574:SF1">
    <property type="entry name" value="LIPASE B"/>
    <property type="match status" value="1"/>
</dbReference>
<dbReference type="AlphaFoldDB" id="A0AAN7TC81"/>
<feature type="chain" id="PRO_5042950781" evidence="1">
    <location>
        <begin position="18"/>
        <end position="328"/>
    </location>
</feature>
<evidence type="ECO:0000256" key="1">
    <source>
        <dbReference type="SAM" id="SignalP"/>
    </source>
</evidence>
<organism evidence="2 3">
    <name type="scientific">Meristemomyces frigidus</name>
    <dbReference type="NCBI Taxonomy" id="1508187"/>
    <lineage>
        <taxon>Eukaryota</taxon>
        <taxon>Fungi</taxon>
        <taxon>Dikarya</taxon>
        <taxon>Ascomycota</taxon>
        <taxon>Pezizomycotina</taxon>
        <taxon>Dothideomycetes</taxon>
        <taxon>Dothideomycetidae</taxon>
        <taxon>Mycosphaerellales</taxon>
        <taxon>Teratosphaeriaceae</taxon>
        <taxon>Meristemomyces</taxon>
    </lineage>
</organism>
<dbReference type="EMBL" id="JAVRRL010000061">
    <property type="protein sequence ID" value="KAK5109644.1"/>
    <property type="molecule type" value="Genomic_DNA"/>
</dbReference>
<sequence>MHLQHLLLPLLLSLASASPLRRDAAPTFAFGGDAPFTVAAASLAASLTCPNGNPSGSSPPVLLVHGTSTTGAETWGQGYVPALAANGFAACYLTLPGRAMGDMQISAEYVAYGLHYISALAGGVPTAVISHSQGGPLTQWALQFWPSVRTVTSSFIALSPDFAGIKLGDSDLAAICIGDLCQASLWQQSAGSNFLSALHDHGFQAQVPTTSIWTQSDGVVSPPEDNASLPSATVVSVQDLCPLRLVQHVFMPIDAAAFAFALDALQHSGAASLSRVQSQIFSVCFRIAAKNMQINVATQIQSSLDDAIDGFILGSPRVSQEPALMAYA</sequence>
<feature type="signal peptide" evidence="1">
    <location>
        <begin position="1"/>
        <end position="17"/>
    </location>
</feature>
<dbReference type="SUPFAM" id="SSF53474">
    <property type="entry name" value="alpha/beta-Hydrolases"/>
    <property type="match status" value="1"/>
</dbReference>
<evidence type="ECO:0000313" key="2">
    <source>
        <dbReference type="EMBL" id="KAK5109644.1"/>
    </source>
</evidence>
<comment type="caution">
    <text evidence="2">The sequence shown here is derived from an EMBL/GenBank/DDBJ whole genome shotgun (WGS) entry which is preliminary data.</text>
</comment>
<protein>
    <submittedName>
        <fullName evidence="2">Uncharacterized protein</fullName>
    </submittedName>
</protein>
<evidence type="ECO:0000313" key="3">
    <source>
        <dbReference type="Proteomes" id="UP001310890"/>
    </source>
</evidence>